<sequence length="201" mass="21411">MMVDAEFSAGEVLELNTSTSAKNAIVVLQAEEGGNILISDTSNQLDQVIPGVAINLLSADPTETVSVKVEADIAAVQQSIINLIGTYNNLMDAINSQQSYNADTEQRGGPLFGNVSLMNIRNQLRRVITDPIESSASLTSIFDLGISADLTGHLNVDNSRLTEVLKDDLEGVKDFFSLSENVAHSSFETTPSASSTLSGDF</sequence>
<dbReference type="EMBL" id="BARW01015058">
    <property type="protein sequence ID" value="GAI83172.1"/>
    <property type="molecule type" value="Genomic_DNA"/>
</dbReference>
<dbReference type="Pfam" id="PF07195">
    <property type="entry name" value="FliD_C"/>
    <property type="match status" value="1"/>
</dbReference>
<dbReference type="PANTHER" id="PTHR30288:SF0">
    <property type="entry name" value="FLAGELLAR HOOK-ASSOCIATED PROTEIN 2"/>
    <property type="match status" value="1"/>
</dbReference>
<dbReference type="PANTHER" id="PTHR30288">
    <property type="entry name" value="FLAGELLAR CAP/ASSEMBLY PROTEIN FLID"/>
    <property type="match status" value="1"/>
</dbReference>
<reference evidence="2" key="1">
    <citation type="journal article" date="2014" name="Front. Microbiol.">
        <title>High frequency of phylogenetically diverse reductive dehalogenase-homologous genes in deep subseafloor sedimentary metagenomes.</title>
        <authorList>
            <person name="Kawai M."/>
            <person name="Futagami T."/>
            <person name="Toyoda A."/>
            <person name="Takaki Y."/>
            <person name="Nishi S."/>
            <person name="Hori S."/>
            <person name="Arai W."/>
            <person name="Tsubouchi T."/>
            <person name="Morono Y."/>
            <person name="Uchiyama I."/>
            <person name="Ito T."/>
            <person name="Fujiyama A."/>
            <person name="Inagaki F."/>
            <person name="Takami H."/>
        </authorList>
    </citation>
    <scope>NUCLEOTIDE SEQUENCE</scope>
    <source>
        <strain evidence="2">Expedition CK06-06</strain>
    </source>
</reference>
<organism evidence="2">
    <name type="scientific">marine sediment metagenome</name>
    <dbReference type="NCBI Taxonomy" id="412755"/>
    <lineage>
        <taxon>unclassified sequences</taxon>
        <taxon>metagenomes</taxon>
        <taxon>ecological metagenomes</taxon>
    </lineage>
</organism>
<dbReference type="GO" id="GO:0007155">
    <property type="term" value="P:cell adhesion"/>
    <property type="evidence" value="ECO:0007669"/>
    <property type="project" value="InterPro"/>
</dbReference>
<comment type="caution">
    <text evidence="2">The sequence shown here is derived from an EMBL/GenBank/DDBJ whole genome shotgun (WGS) entry which is preliminary data.</text>
</comment>
<dbReference type="InterPro" id="IPR010809">
    <property type="entry name" value="FliD_C"/>
</dbReference>
<protein>
    <recommendedName>
        <fullName evidence="1">Flagellar hook-associated protein 2 C-terminal domain-containing protein</fullName>
    </recommendedName>
</protein>
<proteinExistence type="predicted"/>
<accession>X1RR27</accession>
<evidence type="ECO:0000259" key="1">
    <source>
        <dbReference type="Pfam" id="PF07195"/>
    </source>
</evidence>
<dbReference type="GO" id="GO:0009421">
    <property type="term" value="C:bacterial-type flagellum filament cap"/>
    <property type="evidence" value="ECO:0007669"/>
    <property type="project" value="InterPro"/>
</dbReference>
<dbReference type="AlphaFoldDB" id="X1RR27"/>
<dbReference type="InterPro" id="IPR040026">
    <property type="entry name" value="FliD"/>
</dbReference>
<feature type="non-terminal residue" evidence="2">
    <location>
        <position position="201"/>
    </location>
</feature>
<dbReference type="GO" id="GO:0071973">
    <property type="term" value="P:bacterial-type flagellum-dependent cell motility"/>
    <property type="evidence" value="ECO:0007669"/>
    <property type="project" value="TreeGrafter"/>
</dbReference>
<evidence type="ECO:0000313" key="2">
    <source>
        <dbReference type="EMBL" id="GAI83172.1"/>
    </source>
</evidence>
<feature type="domain" description="Flagellar hook-associated protein 2 C-terminal" evidence="1">
    <location>
        <begin position="21"/>
        <end position="181"/>
    </location>
</feature>
<gene>
    <name evidence="2" type="ORF">S12H4_26524</name>
</gene>
<name>X1RR27_9ZZZZ</name>